<feature type="non-terminal residue" evidence="1">
    <location>
        <position position="1"/>
    </location>
</feature>
<evidence type="ECO:0000313" key="2">
    <source>
        <dbReference type="Proteomes" id="UP001634394"/>
    </source>
</evidence>
<dbReference type="Proteomes" id="UP001634394">
    <property type="component" value="Unassembled WGS sequence"/>
</dbReference>
<comment type="caution">
    <text evidence="1">The sequence shown here is derived from an EMBL/GenBank/DDBJ whole genome shotgun (WGS) entry which is preliminary data.</text>
</comment>
<gene>
    <name evidence="1" type="ORF">ACJMK2_035302</name>
</gene>
<dbReference type="PANTHER" id="PTHR33395">
    <property type="entry name" value="TRANSCRIPTASE, PUTATIVE-RELATED-RELATED"/>
    <property type="match status" value="1"/>
</dbReference>
<organism evidence="1 2">
    <name type="scientific">Sinanodonta woodiana</name>
    <name type="common">Chinese pond mussel</name>
    <name type="synonym">Anodonta woodiana</name>
    <dbReference type="NCBI Taxonomy" id="1069815"/>
    <lineage>
        <taxon>Eukaryota</taxon>
        <taxon>Metazoa</taxon>
        <taxon>Spiralia</taxon>
        <taxon>Lophotrochozoa</taxon>
        <taxon>Mollusca</taxon>
        <taxon>Bivalvia</taxon>
        <taxon>Autobranchia</taxon>
        <taxon>Heteroconchia</taxon>
        <taxon>Palaeoheterodonta</taxon>
        <taxon>Unionida</taxon>
        <taxon>Unionoidea</taxon>
        <taxon>Unionidae</taxon>
        <taxon>Unioninae</taxon>
        <taxon>Sinanodonta</taxon>
    </lineage>
</organism>
<sequence length="230" mass="27017">QMVTEATRGNNILDLLFTTNPALVHNIEINPGMSDHGVIITDINIKAKKSKKKPRKVHLFKKADWDNFKSDVEQELTKFLKDQEKVETSTTEDLWLFLKETIMNAVNKHIPQKMIGGKQHLWINTHIKRLIRQRQRRYNAYKKYKSKKSWESYQTLKNLVKKTMNEAHDQYIHNLLDLDNTGDNQHNNLGKKFWKYIKSRKKDNIGISPLKNDKGEEVINIKGKAEILNK</sequence>
<protein>
    <recommendedName>
        <fullName evidence="3">Endonuclease/exonuclease/phosphatase domain-containing protein</fullName>
    </recommendedName>
</protein>
<evidence type="ECO:0000313" key="1">
    <source>
        <dbReference type="EMBL" id="KAL3877608.1"/>
    </source>
</evidence>
<proteinExistence type="predicted"/>
<evidence type="ECO:0008006" key="3">
    <source>
        <dbReference type="Google" id="ProtNLM"/>
    </source>
</evidence>
<accession>A0ABD3WWK2</accession>
<dbReference type="AlphaFoldDB" id="A0ABD3WWK2"/>
<dbReference type="EMBL" id="JBJQND010000005">
    <property type="protein sequence ID" value="KAL3877608.1"/>
    <property type="molecule type" value="Genomic_DNA"/>
</dbReference>
<name>A0ABD3WWK2_SINWO</name>
<keyword evidence="2" id="KW-1185">Reference proteome</keyword>
<feature type="non-terminal residue" evidence="1">
    <location>
        <position position="230"/>
    </location>
</feature>
<dbReference type="PANTHER" id="PTHR33395:SF22">
    <property type="entry name" value="REVERSE TRANSCRIPTASE DOMAIN-CONTAINING PROTEIN"/>
    <property type="match status" value="1"/>
</dbReference>
<reference evidence="1 2" key="1">
    <citation type="submission" date="2024-11" db="EMBL/GenBank/DDBJ databases">
        <title>Chromosome-level genome assembly of the freshwater bivalve Anodonta woodiana.</title>
        <authorList>
            <person name="Chen X."/>
        </authorList>
    </citation>
    <scope>NUCLEOTIDE SEQUENCE [LARGE SCALE GENOMIC DNA]</scope>
    <source>
        <strain evidence="1">MN2024</strain>
        <tissue evidence="1">Gills</tissue>
    </source>
</reference>